<organism evidence="2 3">
    <name type="scientific">Puccinia sorghi</name>
    <dbReference type="NCBI Taxonomy" id="27349"/>
    <lineage>
        <taxon>Eukaryota</taxon>
        <taxon>Fungi</taxon>
        <taxon>Dikarya</taxon>
        <taxon>Basidiomycota</taxon>
        <taxon>Pucciniomycotina</taxon>
        <taxon>Pucciniomycetes</taxon>
        <taxon>Pucciniales</taxon>
        <taxon>Pucciniaceae</taxon>
        <taxon>Puccinia</taxon>
    </lineage>
</organism>
<reference evidence="2 3" key="1">
    <citation type="submission" date="2015-08" db="EMBL/GenBank/DDBJ databases">
        <title>Next Generation Sequencing and Analysis of the Genome of Puccinia sorghi L Schw, the Causal Agent of Maize Common Rust.</title>
        <authorList>
            <person name="Rochi L."/>
            <person name="Burguener G."/>
            <person name="Darino M."/>
            <person name="Turjanski A."/>
            <person name="Kreff E."/>
            <person name="Dieguez M.J."/>
            <person name="Sacco F."/>
        </authorList>
    </citation>
    <scope>NUCLEOTIDE SEQUENCE [LARGE SCALE GENOMIC DNA]</scope>
    <source>
        <strain evidence="2 3">RO10H11247</strain>
    </source>
</reference>
<comment type="caution">
    <text evidence="2">The sequence shown here is derived from an EMBL/GenBank/DDBJ whole genome shotgun (WGS) entry which is preliminary data.</text>
</comment>
<dbReference type="VEuPathDB" id="FungiDB:VP01_7659g1"/>
<proteinExistence type="predicted"/>
<evidence type="ECO:0000313" key="2">
    <source>
        <dbReference type="EMBL" id="KNZ45970.1"/>
    </source>
</evidence>
<protein>
    <submittedName>
        <fullName evidence="2">Uncharacterized protein</fullName>
    </submittedName>
</protein>
<name>A0A0L6UDU1_9BASI</name>
<evidence type="ECO:0000313" key="3">
    <source>
        <dbReference type="Proteomes" id="UP000037035"/>
    </source>
</evidence>
<dbReference type="EMBL" id="LAVV01013115">
    <property type="protein sequence ID" value="KNZ45970.1"/>
    <property type="molecule type" value="Genomic_DNA"/>
</dbReference>
<gene>
    <name evidence="2" type="ORF">VP01_7659g1</name>
</gene>
<keyword evidence="1" id="KW-1133">Transmembrane helix</keyword>
<accession>A0A0L6UDU1</accession>
<keyword evidence="3" id="KW-1185">Reference proteome</keyword>
<sequence length="139" mass="16245">MRRGAIGFVSLKSIMNLLNLCILFEKLNKINEPLVPLSFDLDQLPSHNQAINCIQYMLKFFQFADPSTLKQWRSLNRKKLNFLEKTKINFKRPYLSRNNSTIIRFELTTMMVSLHGAGFIPIFIPQLFWLALLPPVFQV</sequence>
<keyword evidence="1" id="KW-0812">Transmembrane</keyword>
<evidence type="ECO:0000256" key="1">
    <source>
        <dbReference type="SAM" id="Phobius"/>
    </source>
</evidence>
<feature type="transmembrane region" description="Helical" evidence="1">
    <location>
        <begin position="112"/>
        <end position="132"/>
    </location>
</feature>
<dbReference type="AlphaFoldDB" id="A0A0L6UDU1"/>
<keyword evidence="1" id="KW-0472">Membrane</keyword>
<dbReference type="Proteomes" id="UP000037035">
    <property type="component" value="Unassembled WGS sequence"/>
</dbReference>